<dbReference type="STRING" id="3469.A0A4Y7IYL6"/>
<evidence type="ECO:0000313" key="1">
    <source>
        <dbReference type="EMBL" id="RZC53276.1"/>
    </source>
</evidence>
<proteinExistence type="predicted"/>
<protein>
    <submittedName>
        <fullName evidence="1">Uncharacterized protein</fullName>
    </submittedName>
</protein>
<name>A0A4Y7IYL6_PAPSO</name>
<dbReference type="Gramene" id="RZC53276">
    <property type="protein sequence ID" value="RZC53276"/>
    <property type="gene ID" value="C5167_012133"/>
</dbReference>
<evidence type="ECO:0000313" key="2">
    <source>
        <dbReference type="Proteomes" id="UP000316621"/>
    </source>
</evidence>
<dbReference type="Proteomes" id="UP000316621">
    <property type="component" value="Chromosome 3"/>
</dbReference>
<organism evidence="1 2">
    <name type="scientific">Papaver somniferum</name>
    <name type="common">Opium poppy</name>
    <dbReference type="NCBI Taxonomy" id="3469"/>
    <lineage>
        <taxon>Eukaryota</taxon>
        <taxon>Viridiplantae</taxon>
        <taxon>Streptophyta</taxon>
        <taxon>Embryophyta</taxon>
        <taxon>Tracheophyta</taxon>
        <taxon>Spermatophyta</taxon>
        <taxon>Magnoliopsida</taxon>
        <taxon>Ranunculales</taxon>
        <taxon>Papaveraceae</taxon>
        <taxon>Papaveroideae</taxon>
        <taxon>Papaver</taxon>
    </lineage>
</organism>
<accession>A0A4Y7IYL6</accession>
<reference evidence="1 2" key="1">
    <citation type="journal article" date="2018" name="Science">
        <title>The opium poppy genome and morphinan production.</title>
        <authorList>
            <person name="Guo L."/>
            <person name="Winzer T."/>
            <person name="Yang X."/>
            <person name="Li Y."/>
            <person name="Ning Z."/>
            <person name="He Z."/>
            <person name="Teodor R."/>
            <person name="Lu Y."/>
            <person name="Bowser T.A."/>
            <person name="Graham I.A."/>
            <person name="Ye K."/>
        </authorList>
    </citation>
    <scope>NUCLEOTIDE SEQUENCE [LARGE SCALE GENOMIC DNA]</scope>
    <source>
        <strain evidence="2">cv. HN1</strain>
        <tissue evidence="1">Leaves</tissue>
    </source>
</reference>
<gene>
    <name evidence="1" type="ORF">C5167_012133</name>
</gene>
<sequence>MELMFMSSGLKKHGLKLTVGRSLLPRLRMKKEVVVGVQDFTRVDNDFFLVVVKILDHRAHAKEQGMYHQKLRMQMQRKRRP</sequence>
<dbReference type="EMBL" id="CM010717">
    <property type="protein sequence ID" value="RZC53276.1"/>
    <property type="molecule type" value="Genomic_DNA"/>
</dbReference>
<dbReference type="AlphaFoldDB" id="A0A4Y7IYL6"/>
<keyword evidence="2" id="KW-1185">Reference proteome</keyword>